<dbReference type="InterPro" id="IPR007197">
    <property type="entry name" value="rSAM"/>
</dbReference>
<keyword evidence="5 6" id="KW-0411">Iron-sulfur</keyword>
<dbReference type="PANTHER" id="PTHR30352">
    <property type="entry name" value="PYRUVATE FORMATE-LYASE-ACTIVATING ENZYME"/>
    <property type="match status" value="1"/>
</dbReference>
<feature type="binding site" evidence="6">
    <location>
        <position position="63"/>
    </location>
    <ligand>
        <name>[4Fe-4S] cluster</name>
        <dbReference type="ChEBI" id="CHEBI:49883"/>
        <note>4Fe-4S-S-AdoMet</note>
    </ligand>
</feature>
<dbReference type="InterPro" id="IPR058240">
    <property type="entry name" value="rSAM_sf"/>
</dbReference>
<name>A0A5C1QCX3_9SPIO</name>
<dbReference type="PANTHER" id="PTHR30352:SF5">
    <property type="entry name" value="PYRUVATE FORMATE-LYASE 1-ACTIVATING ENZYME"/>
    <property type="match status" value="1"/>
</dbReference>
<dbReference type="PIRSF" id="PIRSF004869">
    <property type="entry name" value="PflX_prd"/>
    <property type="match status" value="1"/>
</dbReference>
<evidence type="ECO:0000256" key="3">
    <source>
        <dbReference type="ARBA" id="ARBA00022723"/>
    </source>
</evidence>
<dbReference type="CDD" id="cd01335">
    <property type="entry name" value="Radical_SAM"/>
    <property type="match status" value="1"/>
</dbReference>
<dbReference type="Proteomes" id="UP000323824">
    <property type="component" value="Chromosome"/>
</dbReference>
<evidence type="ECO:0000256" key="6">
    <source>
        <dbReference type="PIRSR" id="PIRSR004869-50"/>
    </source>
</evidence>
<accession>A0A5C1QCX3</accession>
<protein>
    <submittedName>
        <fullName evidence="8">AmmeMemoRadiSam system radical SAM enzyme</fullName>
    </submittedName>
</protein>
<reference evidence="8 9" key="2">
    <citation type="submission" date="2019-09" db="EMBL/GenBank/DDBJ databases">
        <title>Complete Genome Sequence and Methylome Analysis of free living Spirochaetas.</title>
        <authorList>
            <person name="Leshcheva N."/>
            <person name="Mikheeva N."/>
        </authorList>
    </citation>
    <scope>NUCLEOTIDE SEQUENCE [LARGE SCALE GENOMIC DNA]</scope>
    <source>
        <strain evidence="8 9">P</strain>
    </source>
</reference>
<feature type="binding site" evidence="6">
    <location>
        <position position="70"/>
    </location>
    <ligand>
        <name>[4Fe-4S] cluster</name>
        <dbReference type="ChEBI" id="CHEBI:49883"/>
        <note>4Fe-4S-S-AdoMet</note>
    </ligand>
</feature>
<dbReference type="KEGG" id="sper:EW093_15135"/>
<dbReference type="GO" id="GO:0046872">
    <property type="term" value="F:metal ion binding"/>
    <property type="evidence" value="ECO:0007669"/>
    <property type="project" value="UniProtKB-KW"/>
</dbReference>
<dbReference type="Gene3D" id="3.20.20.70">
    <property type="entry name" value="Aldolase class I"/>
    <property type="match status" value="1"/>
</dbReference>
<organism evidence="8 9">
    <name type="scientific">Thiospirochaeta perfilievii</name>
    <dbReference type="NCBI Taxonomy" id="252967"/>
    <lineage>
        <taxon>Bacteria</taxon>
        <taxon>Pseudomonadati</taxon>
        <taxon>Spirochaetota</taxon>
        <taxon>Spirochaetia</taxon>
        <taxon>Spirochaetales</taxon>
        <taxon>Spirochaetaceae</taxon>
        <taxon>Thiospirochaeta</taxon>
    </lineage>
</organism>
<gene>
    <name evidence="8" type="primary">amrS</name>
    <name evidence="8" type="ORF">EW093_15135</name>
</gene>
<dbReference type="GO" id="GO:0003824">
    <property type="term" value="F:catalytic activity"/>
    <property type="evidence" value="ECO:0007669"/>
    <property type="project" value="InterPro"/>
</dbReference>
<evidence type="ECO:0000256" key="4">
    <source>
        <dbReference type="ARBA" id="ARBA00023004"/>
    </source>
</evidence>
<dbReference type="OrthoDB" id="9778883at2"/>
<dbReference type="EMBL" id="CP035807">
    <property type="protein sequence ID" value="QEN05973.1"/>
    <property type="molecule type" value="Genomic_DNA"/>
</dbReference>
<dbReference type="InterPro" id="IPR013785">
    <property type="entry name" value="Aldolase_TIM"/>
</dbReference>
<evidence type="ECO:0000256" key="2">
    <source>
        <dbReference type="ARBA" id="ARBA00022691"/>
    </source>
</evidence>
<keyword evidence="1" id="KW-0004">4Fe-4S</keyword>
<evidence type="ECO:0000259" key="7">
    <source>
        <dbReference type="PROSITE" id="PS51918"/>
    </source>
</evidence>
<dbReference type="NCBIfam" id="TIGR04337">
    <property type="entry name" value="AmmeMemoSam_rS"/>
    <property type="match status" value="1"/>
</dbReference>
<keyword evidence="3 6" id="KW-0479">Metal-binding</keyword>
<dbReference type="SFLD" id="SFLDG01101">
    <property type="entry name" value="Uncharacterised_Radical_SAM_Su"/>
    <property type="match status" value="1"/>
</dbReference>
<keyword evidence="2 6" id="KW-0949">S-adenosyl-L-methionine</keyword>
<comment type="cofactor">
    <cofactor evidence="6">
        <name>[4Fe-4S] cluster</name>
        <dbReference type="ChEBI" id="CHEBI:49883"/>
    </cofactor>
    <text evidence="6">Binds 1 [4Fe-4S] cluster. The cluster is coordinated with 3 cysteines and an exchangeable S-adenosyl-L-methionine.</text>
</comment>
<dbReference type="PROSITE" id="PS51918">
    <property type="entry name" value="RADICAL_SAM"/>
    <property type="match status" value="1"/>
</dbReference>
<keyword evidence="4 6" id="KW-0408">Iron</keyword>
<dbReference type="SUPFAM" id="SSF102114">
    <property type="entry name" value="Radical SAM enzymes"/>
    <property type="match status" value="1"/>
</dbReference>
<dbReference type="SFLD" id="SFLDS00029">
    <property type="entry name" value="Radical_SAM"/>
    <property type="match status" value="1"/>
</dbReference>
<dbReference type="GO" id="GO:0051539">
    <property type="term" value="F:4 iron, 4 sulfur cluster binding"/>
    <property type="evidence" value="ECO:0007669"/>
    <property type="project" value="UniProtKB-KW"/>
</dbReference>
<dbReference type="AlphaFoldDB" id="A0A5C1QCX3"/>
<keyword evidence="9" id="KW-1185">Reference proteome</keyword>
<feature type="domain" description="Radical SAM core" evidence="7">
    <location>
        <begin position="48"/>
        <end position="264"/>
    </location>
</feature>
<proteinExistence type="predicted"/>
<dbReference type="InterPro" id="IPR027596">
    <property type="entry name" value="AmmeMemoSam_rS"/>
</dbReference>
<dbReference type="InterPro" id="IPR016431">
    <property type="entry name" value="Pyrv-formate_lyase-activ_prd"/>
</dbReference>
<reference evidence="8 9" key="1">
    <citation type="submission" date="2019-02" db="EMBL/GenBank/DDBJ databases">
        <authorList>
            <person name="Fomenkov A."/>
            <person name="Dubinina G."/>
            <person name="Grabovich M."/>
            <person name="Vincze T."/>
            <person name="Roberts R.J."/>
        </authorList>
    </citation>
    <scope>NUCLEOTIDE SEQUENCE [LARGE SCALE GENOMIC DNA]</scope>
    <source>
        <strain evidence="8 9">P</strain>
    </source>
</reference>
<feature type="binding site" evidence="6">
    <location>
        <position position="67"/>
    </location>
    <ligand>
        <name>[4Fe-4S] cluster</name>
        <dbReference type="ChEBI" id="CHEBI:49883"/>
        <note>4Fe-4S-S-AdoMet</note>
    </ligand>
</feature>
<evidence type="ECO:0000256" key="5">
    <source>
        <dbReference type="ARBA" id="ARBA00023014"/>
    </source>
</evidence>
<evidence type="ECO:0000313" key="9">
    <source>
        <dbReference type="Proteomes" id="UP000323824"/>
    </source>
</evidence>
<evidence type="ECO:0000256" key="1">
    <source>
        <dbReference type="ARBA" id="ARBA00022485"/>
    </source>
</evidence>
<dbReference type="RefSeq" id="WP_149569207.1">
    <property type="nucleotide sequence ID" value="NZ_CP035807.1"/>
</dbReference>
<sequence>MDKFKCDLCPNNCLLTPNGFGKCGNRTQNLGMFSIGSIDKIENRNLYHVYPGTKTLSMGSLGCNLTCPWCQNWSISREHSKFKSNTLRYFKPKELLNLAVSESLNSITFTYNEPIISYEYIVDAAKLFKKHGIKTYMESCGYISSKYLSSFFENIDAVNIDIKLFNNDRYKSILGGDLDTILNTILFLSKSDTWLEISMLLIPGLNDSTTEITNLASWVFNKLGDSIPLHFKAFHPSYKFKNIQGTTKPMITKAIRVAKEVGLRHVYPDYITGETSSNTYCPSCGGILVDRLNSHIKNNLVDGVCPNPKCGRGLGGLY</sequence>
<dbReference type="Pfam" id="PF04055">
    <property type="entry name" value="Radical_SAM"/>
    <property type="match status" value="1"/>
</dbReference>
<dbReference type="InterPro" id="IPR034457">
    <property type="entry name" value="Organic_radical-activating"/>
</dbReference>
<evidence type="ECO:0000313" key="8">
    <source>
        <dbReference type="EMBL" id="QEN05973.1"/>
    </source>
</evidence>